<evidence type="ECO:0000313" key="2">
    <source>
        <dbReference type="EMBL" id="GEP53760.1"/>
    </source>
</evidence>
<sequence length="113" mass="12006">MTAADAMVGAKANPTAAAMALLIFMGFLLQACACAEILLQARLRRADRAARGNYTGVTTETVVGRESKAAQKMLSASAESLVFRIIYRAHRSNDAAAMTSNLFTRGPSCCCRS</sequence>
<proteinExistence type="predicted"/>
<keyword evidence="1" id="KW-0472">Membrane</keyword>
<feature type="transmembrane region" description="Helical" evidence="1">
    <location>
        <begin position="16"/>
        <end position="39"/>
    </location>
</feature>
<keyword evidence="3" id="KW-1185">Reference proteome</keyword>
<dbReference type="EMBL" id="BKAJ01000017">
    <property type="protein sequence ID" value="GEP53760.1"/>
    <property type="molecule type" value="Genomic_DNA"/>
</dbReference>
<accession>A0A512N444</accession>
<evidence type="ECO:0000313" key="3">
    <source>
        <dbReference type="Proteomes" id="UP000321058"/>
    </source>
</evidence>
<dbReference type="Proteomes" id="UP000321058">
    <property type="component" value="Unassembled WGS sequence"/>
</dbReference>
<gene>
    <name evidence="2" type="ORF">RSO01_09260</name>
</gene>
<evidence type="ECO:0000256" key="1">
    <source>
        <dbReference type="SAM" id="Phobius"/>
    </source>
</evidence>
<organism evidence="2 3">
    <name type="scientific">Reyranella soli</name>
    <dbReference type="NCBI Taxonomy" id="1230389"/>
    <lineage>
        <taxon>Bacteria</taxon>
        <taxon>Pseudomonadati</taxon>
        <taxon>Pseudomonadota</taxon>
        <taxon>Alphaproteobacteria</taxon>
        <taxon>Hyphomicrobiales</taxon>
        <taxon>Reyranellaceae</taxon>
        <taxon>Reyranella</taxon>
    </lineage>
</organism>
<keyword evidence="1" id="KW-0812">Transmembrane</keyword>
<reference evidence="2 3" key="1">
    <citation type="submission" date="2019-07" db="EMBL/GenBank/DDBJ databases">
        <title>Whole genome shotgun sequence of Reyranella soli NBRC 108950.</title>
        <authorList>
            <person name="Hosoyama A."/>
            <person name="Uohara A."/>
            <person name="Ohji S."/>
            <person name="Ichikawa N."/>
        </authorList>
    </citation>
    <scope>NUCLEOTIDE SEQUENCE [LARGE SCALE GENOMIC DNA]</scope>
    <source>
        <strain evidence="2 3">NBRC 108950</strain>
    </source>
</reference>
<dbReference type="AlphaFoldDB" id="A0A512N444"/>
<name>A0A512N444_9HYPH</name>
<comment type="caution">
    <text evidence="2">The sequence shown here is derived from an EMBL/GenBank/DDBJ whole genome shotgun (WGS) entry which is preliminary data.</text>
</comment>
<protein>
    <submittedName>
        <fullName evidence="2">Uncharacterized protein</fullName>
    </submittedName>
</protein>
<keyword evidence="1" id="KW-1133">Transmembrane helix</keyword>